<accession>A0AAW5R0D6</accession>
<name>A0AAW5R0D6_9HYPH</name>
<gene>
    <name evidence="1" type="ORF">MUB46_09375</name>
</gene>
<proteinExistence type="predicted"/>
<dbReference type="Proteomes" id="UP001320898">
    <property type="component" value="Unassembled WGS sequence"/>
</dbReference>
<reference evidence="1 2" key="1">
    <citation type="submission" date="2022-04" db="EMBL/GenBank/DDBJ databases">
        <authorList>
            <person name="Ye Y.-Q."/>
            <person name="Du Z.-J."/>
        </authorList>
    </citation>
    <scope>NUCLEOTIDE SEQUENCE [LARGE SCALE GENOMIC DNA]</scope>
    <source>
        <strain evidence="1 2">A6E488</strain>
    </source>
</reference>
<protein>
    <recommendedName>
        <fullName evidence="3">DUF2285 domain-containing protein</fullName>
    </recommendedName>
</protein>
<keyword evidence="2" id="KW-1185">Reference proteome</keyword>
<dbReference type="RefSeq" id="WP_261615642.1">
    <property type="nucleotide sequence ID" value="NZ_JALIDZ010000004.1"/>
</dbReference>
<evidence type="ECO:0000313" key="1">
    <source>
        <dbReference type="EMBL" id="MCT8972064.1"/>
    </source>
</evidence>
<dbReference type="AlphaFoldDB" id="A0AAW5R0D6"/>
<sequence>MTYDDFRASLSLDAPPSDLPETVAALWHLDKDDWHAAHEIVQAIESRDAAWVHAHLHRVEGDLWNADYWYRRAGRARPEVSLEDERAAMIAELLGA</sequence>
<evidence type="ECO:0008006" key="3">
    <source>
        <dbReference type="Google" id="ProtNLM"/>
    </source>
</evidence>
<evidence type="ECO:0000313" key="2">
    <source>
        <dbReference type="Proteomes" id="UP001320898"/>
    </source>
</evidence>
<comment type="caution">
    <text evidence="1">The sequence shown here is derived from an EMBL/GenBank/DDBJ whole genome shotgun (WGS) entry which is preliminary data.</text>
</comment>
<dbReference type="EMBL" id="JALIDZ010000004">
    <property type="protein sequence ID" value="MCT8972064.1"/>
    <property type="molecule type" value="Genomic_DNA"/>
</dbReference>
<organism evidence="1 2">
    <name type="scientific">Microbaculum marinisediminis</name>
    <dbReference type="NCBI Taxonomy" id="2931392"/>
    <lineage>
        <taxon>Bacteria</taxon>
        <taxon>Pseudomonadati</taxon>
        <taxon>Pseudomonadota</taxon>
        <taxon>Alphaproteobacteria</taxon>
        <taxon>Hyphomicrobiales</taxon>
        <taxon>Tepidamorphaceae</taxon>
        <taxon>Microbaculum</taxon>
    </lineage>
</organism>